<feature type="domain" description="Peptidase S8/S53" evidence="7">
    <location>
        <begin position="30"/>
        <end position="430"/>
    </location>
</feature>
<keyword evidence="2 5" id="KW-0645">Protease</keyword>
<evidence type="ECO:0000256" key="6">
    <source>
        <dbReference type="SAM" id="SignalP"/>
    </source>
</evidence>
<dbReference type="SUPFAM" id="SSF52743">
    <property type="entry name" value="Subtilisin-like"/>
    <property type="match status" value="1"/>
</dbReference>
<feature type="active site" description="Charge relay system" evidence="5">
    <location>
        <position position="235"/>
    </location>
</feature>
<dbReference type="Gene3D" id="3.40.50.200">
    <property type="entry name" value="Peptidase S8/S53 domain"/>
    <property type="match status" value="2"/>
</dbReference>
<dbReference type="AlphaFoldDB" id="A0A7K1U621"/>
<keyword evidence="9" id="KW-1185">Reference proteome</keyword>
<evidence type="ECO:0000259" key="7">
    <source>
        <dbReference type="Pfam" id="PF00082"/>
    </source>
</evidence>
<comment type="caution">
    <text evidence="8">The sequence shown here is derived from an EMBL/GenBank/DDBJ whole genome shotgun (WGS) entry which is preliminary data.</text>
</comment>
<dbReference type="GO" id="GO:0006508">
    <property type="term" value="P:proteolysis"/>
    <property type="evidence" value="ECO:0007669"/>
    <property type="project" value="UniProtKB-KW"/>
</dbReference>
<keyword evidence="6" id="KW-0732">Signal</keyword>
<keyword evidence="3 5" id="KW-0378">Hydrolase</keyword>
<dbReference type="PROSITE" id="PS51892">
    <property type="entry name" value="SUBTILASE"/>
    <property type="match status" value="1"/>
</dbReference>
<dbReference type="PANTHER" id="PTHR43399:SF4">
    <property type="entry name" value="CELL WALL-ASSOCIATED PROTEASE"/>
    <property type="match status" value="1"/>
</dbReference>
<feature type="signal peptide" evidence="6">
    <location>
        <begin position="1"/>
        <end position="21"/>
    </location>
</feature>
<proteinExistence type="inferred from homology"/>
<dbReference type="PROSITE" id="PS00137">
    <property type="entry name" value="SUBTILASE_HIS"/>
    <property type="match status" value="1"/>
</dbReference>
<name>A0A7K1U621_9BACT</name>
<feature type="active site" description="Charge relay system" evidence="5">
    <location>
        <position position="399"/>
    </location>
</feature>
<sequence>MRTILHLLAIPAVLTCHTLSAQQFKEASPVIVAVIDTGADTTHEDLLGKWWTNPGEIPGNGIDDDHNGYIDDIHGWNFLGGKDGSSVTTELDEPLRTCMKEKRGTTVLLSTAERTLLQKAVKDWQQQCTNAYNKKEQRYRQLRLLDNLTVAQAKEKAETDTSFDDLYLWLQRLDDTTSIHRLLLAQQQSLLQLQRQIQLDYDPDEARRKVTGDNCDDISDSHYGNNNIFESANFHGTQICGVIAANRNNEKGIDGIAGNVRIMVLKAVPAGDERDKDIALAIRYAADNGAQIINASFGKYISPHKEWVAAAIRHAAQKGVLIIHAAGNKGLNLDTVSHYPSNGDKDGIYPNMITVGALNVKLQVAPFSNYGSKVDVFASGEKVSVTISNNRYGQAQGSSIAAAVVTGMAARMLSEHPGMKAVALKNALLSGFSRLEKSFSSFEHVTLVVNPTFDIH</sequence>
<evidence type="ECO:0000256" key="1">
    <source>
        <dbReference type="ARBA" id="ARBA00011073"/>
    </source>
</evidence>
<dbReference type="EMBL" id="WRXN01000006">
    <property type="protein sequence ID" value="MVT09811.1"/>
    <property type="molecule type" value="Genomic_DNA"/>
</dbReference>
<dbReference type="RefSeq" id="WP_157307249.1">
    <property type="nucleotide sequence ID" value="NZ_WRXN01000006.1"/>
</dbReference>
<comment type="similarity">
    <text evidence="1 5">Belongs to the peptidase S8 family.</text>
</comment>
<protein>
    <submittedName>
        <fullName evidence="8">S8 family serine peptidase</fullName>
    </submittedName>
</protein>
<keyword evidence="4 5" id="KW-0720">Serine protease</keyword>
<dbReference type="PRINTS" id="PR00723">
    <property type="entry name" value="SUBTILISIN"/>
</dbReference>
<evidence type="ECO:0000313" key="8">
    <source>
        <dbReference type="EMBL" id="MVT09811.1"/>
    </source>
</evidence>
<feature type="active site" description="Charge relay system" evidence="5">
    <location>
        <position position="36"/>
    </location>
</feature>
<evidence type="ECO:0000256" key="5">
    <source>
        <dbReference type="PROSITE-ProRule" id="PRU01240"/>
    </source>
</evidence>
<dbReference type="Proteomes" id="UP000461730">
    <property type="component" value="Unassembled WGS sequence"/>
</dbReference>
<dbReference type="InterPro" id="IPR015500">
    <property type="entry name" value="Peptidase_S8_subtilisin-rel"/>
</dbReference>
<feature type="chain" id="PRO_5029826958" evidence="6">
    <location>
        <begin position="22"/>
        <end position="456"/>
    </location>
</feature>
<accession>A0A7K1U621</accession>
<dbReference type="InterPro" id="IPR036852">
    <property type="entry name" value="Peptidase_S8/S53_dom_sf"/>
</dbReference>
<dbReference type="InterPro" id="IPR000209">
    <property type="entry name" value="Peptidase_S8/S53_dom"/>
</dbReference>
<dbReference type="GO" id="GO:0004252">
    <property type="term" value="F:serine-type endopeptidase activity"/>
    <property type="evidence" value="ECO:0007669"/>
    <property type="project" value="UniProtKB-UniRule"/>
</dbReference>
<organism evidence="8 9">
    <name type="scientific">Chitinophaga tropicalis</name>
    <dbReference type="NCBI Taxonomy" id="2683588"/>
    <lineage>
        <taxon>Bacteria</taxon>
        <taxon>Pseudomonadati</taxon>
        <taxon>Bacteroidota</taxon>
        <taxon>Chitinophagia</taxon>
        <taxon>Chitinophagales</taxon>
        <taxon>Chitinophagaceae</taxon>
        <taxon>Chitinophaga</taxon>
    </lineage>
</organism>
<dbReference type="PANTHER" id="PTHR43399">
    <property type="entry name" value="SUBTILISIN-RELATED"/>
    <property type="match status" value="1"/>
</dbReference>
<evidence type="ECO:0000256" key="2">
    <source>
        <dbReference type="ARBA" id="ARBA00022670"/>
    </source>
</evidence>
<gene>
    <name evidence="8" type="ORF">GO493_16185</name>
</gene>
<evidence type="ECO:0000313" key="9">
    <source>
        <dbReference type="Proteomes" id="UP000461730"/>
    </source>
</evidence>
<evidence type="ECO:0000256" key="3">
    <source>
        <dbReference type="ARBA" id="ARBA00022801"/>
    </source>
</evidence>
<evidence type="ECO:0000256" key="4">
    <source>
        <dbReference type="ARBA" id="ARBA00022825"/>
    </source>
</evidence>
<dbReference type="InterPro" id="IPR051048">
    <property type="entry name" value="Peptidase_S8/S53_subtilisin"/>
</dbReference>
<reference evidence="8 9" key="1">
    <citation type="submission" date="2019-12" db="EMBL/GenBank/DDBJ databases">
        <title>Chitinophaga sp. strain ysch24 (GDMCC 1.1355), whole genome shotgun sequence.</title>
        <authorList>
            <person name="Zhang X."/>
        </authorList>
    </citation>
    <scope>NUCLEOTIDE SEQUENCE [LARGE SCALE GENOMIC DNA]</scope>
    <source>
        <strain evidence="9">ysch24</strain>
    </source>
</reference>
<dbReference type="Pfam" id="PF00082">
    <property type="entry name" value="Peptidase_S8"/>
    <property type="match status" value="1"/>
</dbReference>
<dbReference type="InterPro" id="IPR022398">
    <property type="entry name" value="Peptidase_S8_His-AS"/>
</dbReference>